<dbReference type="AlphaFoldDB" id="B9QJF0"/>
<protein>
    <submittedName>
        <fullName evidence="3">SUSA</fullName>
    </submittedName>
    <submittedName>
        <fullName evidence="4">Toxoplasma gondii family A protein</fullName>
    </submittedName>
</protein>
<dbReference type="EMBL" id="LN714495">
    <property type="protein sequence ID" value="CEL73108.1"/>
    <property type="molecule type" value="Genomic_DNA"/>
</dbReference>
<proteinExistence type="predicted"/>
<feature type="compositionally biased region" description="Low complexity" evidence="1">
    <location>
        <begin position="160"/>
        <end position="203"/>
    </location>
</feature>
<gene>
    <name evidence="3" type="ORF">BN1205_103000</name>
    <name evidence="4" type="ORF">TGVEG_243120</name>
</gene>
<evidence type="ECO:0000313" key="4">
    <source>
        <dbReference type="EMBL" id="ESS31564.1"/>
    </source>
</evidence>
<keyword evidence="5" id="KW-1185">Reference proteome</keyword>
<accession>A0A0F7UYQ3</accession>
<dbReference type="PaxDb" id="5811-TGME49_043120"/>
<evidence type="ECO:0000313" key="5">
    <source>
        <dbReference type="Proteomes" id="UP000002226"/>
    </source>
</evidence>
<feature type="compositionally biased region" description="Low complexity" evidence="1">
    <location>
        <begin position="286"/>
        <end position="301"/>
    </location>
</feature>
<feature type="region of interest" description="Disordered" evidence="1">
    <location>
        <begin position="160"/>
        <end position="363"/>
    </location>
</feature>
<feature type="compositionally biased region" description="Polar residues" evidence="1">
    <location>
        <begin position="316"/>
        <end position="325"/>
    </location>
</feature>
<dbReference type="EMBL" id="AAYL02000171">
    <property type="protein sequence ID" value="ESS31564.1"/>
    <property type="molecule type" value="Genomic_DNA"/>
</dbReference>
<dbReference type="OMA" id="CNFGKTI"/>
<dbReference type="Proteomes" id="UP000002226">
    <property type="component" value="Unassembled WGS sequence"/>
</dbReference>
<organism evidence="4 5">
    <name type="scientific">Toxoplasma gondii (strain ATCC 50861 / VEG)</name>
    <dbReference type="NCBI Taxonomy" id="432359"/>
    <lineage>
        <taxon>Eukaryota</taxon>
        <taxon>Sar</taxon>
        <taxon>Alveolata</taxon>
        <taxon>Apicomplexa</taxon>
        <taxon>Conoidasida</taxon>
        <taxon>Coccidia</taxon>
        <taxon>Eucoccidiorida</taxon>
        <taxon>Eimeriorina</taxon>
        <taxon>Sarcocystidae</taxon>
        <taxon>Toxoplasma</taxon>
    </lineage>
</organism>
<reference evidence="3" key="4">
    <citation type="journal article" date="2015" name="PLoS ONE">
        <title>Comprehensive Evaluation of Toxoplasma gondii VEG and Neospora caninum LIV Genomes with Tachyzoite Stage Transcriptome and Proteome Defines Novel Transcript Features.</title>
        <authorList>
            <person name="Ramaprasad A."/>
            <person name="Mourier T."/>
            <person name="Naeem R."/>
            <person name="Malas T.B."/>
            <person name="Moussa E."/>
            <person name="Panigrahi A."/>
            <person name="Vermont S.J."/>
            <person name="Otto T.D."/>
            <person name="Wastling J."/>
            <person name="Pain A."/>
        </authorList>
    </citation>
    <scope>NUCLEOTIDE SEQUENCE</scope>
    <source>
        <strain evidence="3">VEG</strain>
    </source>
</reference>
<name>B9QJF0_TOXGV</name>
<sequence length="409" mass="41782">MKRHALQIVLLAFFVVNVAPSAASEGNGTETGADFTVTISREGVKEDMQQFFSLGPSATLRVVDESNSAILLPQAEGGEAQDSVAYEFENGHCNFGKTIAYKDMFSGYTEQVWARSSAEAGTEEKHGGKTSIYTFTNPPVEYLNGGVSFCVRFMTKPAVTTTTTTTTPTTTTAATAHSSAPTEGSSSDSTGGEGSSPTPGDSDATQPGTGGGGGSSSGDLEVPEQSPAPKPPLGAGPQDHQNGQEGPHEGGQGESEDAHHTAEQIISGQSEGGTGQSAESPQSPLSAGSTTDGGHSSSDLTQQSYGAQHDARSKSHTVTGGTASSDAEPPQKAQASGLQTSHGALAGAAGHHDPSTEDQPRLRRLSDTDASAVKYLTIVLHSAAASSSTNTLLVPVALLSITATRLFSV</sequence>
<dbReference type="OrthoDB" id="331226at2759"/>
<feature type="compositionally biased region" description="Polar residues" evidence="1">
    <location>
        <begin position="276"/>
        <end position="285"/>
    </location>
</feature>
<reference evidence="5" key="2">
    <citation type="submission" date="2008-03" db="EMBL/GenBank/DDBJ databases">
        <title>Annotation of Toxoplasma gondii VEG.</title>
        <authorList>
            <person name="Lorenzi H."/>
            <person name="Inman J."/>
            <person name="Amedeo P."/>
            <person name="Brunk B."/>
            <person name="Roos D."/>
            <person name="Caler E."/>
        </authorList>
    </citation>
    <scope>NUCLEOTIDE SEQUENCE [LARGE SCALE GENOMIC DNA]</scope>
    <source>
        <strain evidence="5">ATCC 50861 / VEG</strain>
    </source>
</reference>
<keyword evidence="2" id="KW-0732">Signal</keyword>
<evidence type="ECO:0000313" key="3">
    <source>
        <dbReference type="EMBL" id="CEL73108.1"/>
    </source>
</evidence>
<feature type="compositionally biased region" description="Basic and acidic residues" evidence="1">
    <location>
        <begin position="350"/>
        <end position="363"/>
    </location>
</feature>
<evidence type="ECO:0000256" key="2">
    <source>
        <dbReference type="SAM" id="SignalP"/>
    </source>
</evidence>
<feature type="signal peptide" evidence="2">
    <location>
        <begin position="1"/>
        <end position="23"/>
    </location>
</feature>
<reference evidence="4" key="3">
    <citation type="submission" date="2013-08" db="EMBL/GenBank/DDBJ databases">
        <authorList>
            <person name="Sibley D."/>
            <person name="Venepally P."/>
            <person name="Karamycheva S."/>
            <person name="Hadjithomas M."/>
            <person name="Khan A."/>
            <person name="Brunk B."/>
            <person name="Roos D."/>
            <person name="Caler E."/>
            <person name="Lorenzi H."/>
        </authorList>
    </citation>
    <scope>NUCLEOTIDE SEQUENCE</scope>
    <source>
        <strain evidence="4">VEG</strain>
    </source>
</reference>
<feature type="chain" id="PRO_5010109134" evidence="2">
    <location>
        <begin position="24"/>
        <end position="409"/>
    </location>
</feature>
<accession>B9QJF0</accession>
<dbReference type="VEuPathDB" id="ToxoDB:TGVEG_243120"/>
<reference evidence="4" key="1">
    <citation type="submission" date="2007-03" db="EMBL/GenBank/DDBJ databases">
        <authorList>
            <person name="Paulsen I."/>
        </authorList>
    </citation>
    <scope>NUCLEOTIDE SEQUENCE</scope>
    <source>
        <strain evidence="4">VEG</strain>
    </source>
</reference>
<evidence type="ECO:0000256" key="1">
    <source>
        <dbReference type="SAM" id="MobiDB-lite"/>
    </source>
</evidence>
<dbReference type="eggNOG" id="ENOG502TMCX">
    <property type="taxonomic scope" value="Eukaryota"/>
</dbReference>